<accession>A0A975MP29</accession>
<dbReference type="SUPFAM" id="SSF53335">
    <property type="entry name" value="S-adenosyl-L-methionine-dependent methyltransferases"/>
    <property type="match status" value="1"/>
</dbReference>
<proteinExistence type="predicted"/>
<dbReference type="GO" id="GO:0032259">
    <property type="term" value="P:methylation"/>
    <property type="evidence" value="ECO:0007669"/>
    <property type="project" value="UniProtKB-KW"/>
</dbReference>
<keyword evidence="2" id="KW-0808">Transferase</keyword>
<dbReference type="PANTHER" id="PTHR44068">
    <property type="entry name" value="ZGC:194242"/>
    <property type="match status" value="1"/>
</dbReference>
<evidence type="ECO:0000256" key="3">
    <source>
        <dbReference type="ARBA" id="ARBA00022691"/>
    </source>
</evidence>
<dbReference type="SMART" id="SM00828">
    <property type="entry name" value="PKS_MT"/>
    <property type="match status" value="1"/>
</dbReference>
<dbReference type="GO" id="GO:0008757">
    <property type="term" value="F:S-adenosylmethionine-dependent methyltransferase activity"/>
    <property type="evidence" value="ECO:0007669"/>
    <property type="project" value="InterPro"/>
</dbReference>
<dbReference type="Gene3D" id="3.40.50.150">
    <property type="entry name" value="Vaccinia Virus protein VP39"/>
    <property type="match status" value="1"/>
</dbReference>
<dbReference type="KEGG" id="mpad:KEF85_02750"/>
<dbReference type="PANTHER" id="PTHR44068:SF11">
    <property type="entry name" value="GERANYL DIPHOSPHATE 2-C-METHYLTRANSFERASE"/>
    <property type="match status" value="1"/>
</dbReference>
<keyword evidence="3" id="KW-0949">S-adenosyl-L-methionine</keyword>
<dbReference type="InterPro" id="IPR013216">
    <property type="entry name" value="Methyltransf_11"/>
</dbReference>
<gene>
    <name evidence="5" type="ORF">KEF85_02750</name>
</gene>
<dbReference type="InterPro" id="IPR029063">
    <property type="entry name" value="SAM-dependent_MTases_sf"/>
</dbReference>
<dbReference type="AlphaFoldDB" id="A0A975MP29"/>
<dbReference type="CDD" id="cd02440">
    <property type="entry name" value="AdoMet_MTases"/>
    <property type="match status" value="1"/>
</dbReference>
<reference evidence="5" key="1">
    <citation type="submission" date="2021-04" db="EMBL/GenBank/DDBJ databases">
        <title>Draft genome sequence data of methanotrophic Methylovulum sp. strain S1L and Methylomonas sp. strain S2AM isolated from boreal lake water columns.</title>
        <authorList>
            <person name="Rissanen A.J."/>
            <person name="Mangayil R."/>
            <person name="Svenning M.M."/>
            <person name="Khanongnuch R."/>
        </authorList>
    </citation>
    <scope>NUCLEOTIDE SEQUENCE</scope>
    <source>
        <strain evidence="5">S2AM</strain>
    </source>
</reference>
<dbReference type="Proteomes" id="UP000676649">
    <property type="component" value="Chromosome"/>
</dbReference>
<feature type="domain" description="Polyketide synthase-like methyltransferase" evidence="4">
    <location>
        <begin position="37"/>
        <end position="279"/>
    </location>
</feature>
<organism evidence="5 6">
    <name type="scientific">Methylomonas paludis</name>
    <dbReference type="NCBI Taxonomy" id="1173101"/>
    <lineage>
        <taxon>Bacteria</taxon>
        <taxon>Pseudomonadati</taxon>
        <taxon>Pseudomonadota</taxon>
        <taxon>Gammaproteobacteria</taxon>
        <taxon>Methylococcales</taxon>
        <taxon>Methylococcaceae</taxon>
        <taxon>Methylomonas</taxon>
    </lineage>
</organism>
<dbReference type="Pfam" id="PF08241">
    <property type="entry name" value="Methyltransf_11"/>
    <property type="match status" value="1"/>
</dbReference>
<keyword evidence="6" id="KW-1185">Reference proteome</keyword>
<name>A0A975MP29_9GAMM</name>
<sequence length="281" mass="31373">MTIKLPYFDYLMDAFAKGHSGLEQSFGHHVHWGYWPFPAQAKGDSTDFVAAAEQLSELIYHSAKVTNSQAVLDVGCGFGGTIAALNQRYQDMDLVGLNIDERQLLRAREQVLPSGTNRIRFQQGDACALPFADHSFDVVLAVECIFHFPSREQFFKEANRVLKPGGYLALSDFLLSPKLAKLSDFSFSGYLTDGFFGKCNVQFTRQDYQALADNSGFSLALEKDITLNTLPTYPYLRSLAKQPAGLKISLKQGISMVSAILSVEFLSRVNALQYFVYAFRK</sequence>
<dbReference type="EMBL" id="CP073754">
    <property type="protein sequence ID" value="QWF71423.1"/>
    <property type="molecule type" value="Genomic_DNA"/>
</dbReference>
<keyword evidence="1 5" id="KW-0489">Methyltransferase</keyword>
<evidence type="ECO:0000313" key="6">
    <source>
        <dbReference type="Proteomes" id="UP000676649"/>
    </source>
</evidence>
<dbReference type="RefSeq" id="WP_215583208.1">
    <property type="nucleotide sequence ID" value="NZ_CP073754.1"/>
</dbReference>
<dbReference type="InterPro" id="IPR050447">
    <property type="entry name" value="Erg6_SMT_methyltransf"/>
</dbReference>
<evidence type="ECO:0000259" key="4">
    <source>
        <dbReference type="SMART" id="SM00828"/>
    </source>
</evidence>
<dbReference type="InterPro" id="IPR020803">
    <property type="entry name" value="MeTfrase_dom"/>
</dbReference>
<protein>
    <submittedName>
        <fullName evidence="5">Methyltransferase domain-containing protein</fullName>
    </submittedName>
</protein>
<evidence type="ECO:0000256" key="2">
    <source>
        <dbReference type="ARBA" id="ARBA00022679"/>
    </source>
</evidence>
<evidence type="ECO:0000313" key="5">
    <source>
        <dbReference type="EMBL" id="QWF71423.1"/>
    </source>
</evidence>
<evidence type="ECO:0000256" key="1">
    <source>
        <dbReference type="ARBA" id="ARBA00022603"/>
    </source>
</evidence>